<dbReference type="InterPro" id="IPR011251">
    <property type="entry name" value="Luciferase-like_dom"/>
</dbReference>
<dbReference type="GO" id="GO:0008726">
    <property type="term" value="F:alkanesulfonate monooxygenase activity"/>
    <property type="evidence" value="ECO:0007669"/>
    <property type="project" value="TreeGrafter"/>
</dbReference>
<evidence type="ECO:0000256" key="4">
    <source>
        <dbReference type="ARBA" id="ARBA00023033"/>
    </source>
</evidence>
<dbReference type="PANTHER" id="PTHR42847:SF4">
    <property type="entry name" value="ALKANESULFONATE MONOOXYGENASE-RELATED"/>
    <property type="match status" value="1"/>
</dbReference>
<keyword evidence="1" id="KW-0285">Flavoprotein</keyword>
<dbReference type="SUPFAM" id="SSF51679">
    <property type="entry name" value="Bacterial luciferase-like"/>
    <property type="match status" value="1"/>
</dbReference>
<name>A0AAX3YRF1_RHOOP</name>
<dbReference type="AlphaFoldDB" id="A0AAX3YRF1"/>
<protein>
    <submittedName>
        <fullName evidence="7">TIGR03619 family F420-dependent LLM class oxidoreductase</fullName>
        <ecNumber evidence="7">1.-.-.-</ecNumber>
    </submittedName>
</protein>
<keyword evidence="3 7" id="KW-0560">Oxidoreductase</keyword>
<gene>
    <name evidence="6" type="ORF">O4328_37485</name>
    <name evidence="7" type="ORF">Q5707_40405</name>
    <name evidence="8" type="ORF">Q5707_44590</name>
</gene>
<sequence>MTSLGLSAFGLTGRDLLELAISADQLGFDALWLGEHIFHPIGYGSDHPTDGTQAHNHHAGPIVDTDTELTDPWAVHAAIAASTTRIRLGTAVYLAPLRHPLLTARTTITVQELSGGRVLLGVGAGWLEEEFTALGVPYRTRMSRTEECIEVLRAAWSGEPFVHNGKHFDIGSVQMHSRKVDIPVILGGNGPKALDRAARLGDGWFTSGTPSFEGSLELVTEIARLRETYGKTGEFDCFVRVDATSATQLQRYHDHGMTNLVVWADSIWKGATIEERRANLAKAADDLGVRPAARNAVG</sequence>
<proteinExistence type="predicted"/>
<dbReference type="EMBL" id="JAPWIS010000030">
    <property type="protein sequence ID" value="MCZ4589276.1"/>
    <property type="molecule type" value="Genomic_DNA"/>
</dbReference>
<dbReference type="EMBL" id="CP130956">
    <property type="protein sequence ID" value="WLF52455.1"/>
    <property type="molecule type" value="Genomic_DNA"/>
</dbReference>
<evidence type="ECO:0000256" key="1">
    <source>
        <dbReference type="ARBA" id="ARBA00022630"/>
    </source>
</evidence>
<dbReference type="Gene3D" id="3.20.20.30">
    <property type="entry name" value="Luciferase-like domain"/>
    <property type="match status" value="1"/>
</dbReference>
<dbReference type="PANTHER" id="PTHR42847">
    <property type="entry name" value="ALKANESULFONATE MONOOXYGENASE"/>
    <property type="match status" value="1"/>
</dbReference>
<accession>A0AAX3YRF1</accession>
<keyword evidence="9" id="KW-1185">Reference proteome</keyword>
<reference evidence="7" key="2">
    <citation type="submission" date="2023-07" db="EMBL/GenBank/DDBJ databases">
        <title>Genomic analysis of Rhodococcus opacus VOC-14 with glycol ethers degradation activity.</title>
        <authorList>
            <person name="Narkevich D.A."/>
            <person name="Hlushen A.M."/>
            <person name="Akhremchuk A.E."/>
            <person name="Sikolenko M.A."/>
            <person name="Valentovich L.N."/>
        </authorList>
    </citation>
    <scope>NUCLEOTIDE SEQUENCE</scope>
    <source>
        <strain evidence="7">VOC-14</strain>
        <plasmid evidence="7">pRho-VOC14-L</plasmid>
    </source>
</reference>
<evidence type="ECO:0000256" key="3">
    <source>
        <dbReference type="ARBA" id="ARBA00023002"/>
    </source>
</evidence>
<geneLocation type="plasmid" evidence="7 10">
    <name>pRho-VOC14-L</name>
</geneLocation>
<evidence type="ECO:0000259" key="5">
    <source>
        <dbReference type="Pfam" id="PF00296"/>
    </source>
</evidence>
<organism evidence="7 10">
    <name type="scientific">Rhodococcus opacus</name>
    <name type="common">Nocardia opaca</name>
    <dbReference type="NCBI Taxonomy" id="37919"/>
    <lineage>
        <taxon>Bacteria</taxon>
        <taxon>Bacillati</taxon>
        <taxon>Actinomycetota</taxon>
        <taxon>Actinomycetes</taxon>
        <taxon>Mycobacteriales</taxon>
        <taxon>Nocardiaceae</taxon>
        <taxon>Rhodococcus</taxon>
    </lineage>
</organism>
<dbReference type="RefSeq" id="WP_269592482.1">
    <property type="nucleotide sequence ID" value="NZ_CP130956.1"/>
</dbReference>
<evidence type="ECO:0000313" key="10">
    <source>
        <dbReference type="Proteomes" id="UP001231166"/>
    </source>
</evidence>
<keyword evidence="7" id="KW-0614">Plasmid</keyword>
<feature type="domain" description="Luciferase-like" evidence="5">
    <location>
        <begin position="14"/>
        <end position="245"/>
    </location>
</feature>
<dbReference type="Proteomes" id="UP001231166">
    <property type="component" value="Plasmid pRho-VOC14-L"/>
</dbReference>
<dbReference type="Pfam" id="PF00296">
    <property type="entry name" value="Bac_luciferase"/>
    <property type="match status" value="1"/>
</dbReference>
<evidence type="ECO:0000313" key="9">
    <source>
        <dbReference type="Proteomes" id="UP001066327"/>
    </source>
</evidence>
<evidence type="ECO:0000313" key="7">
    <source>
        <dbReference type="EMBL" id="WLF51748.1"/>
    </source>
</evidence>
<keyword evidence="2" id="KW-0288">FMN</keyword>
<reference evidence="6" key="1">
    <citation type="submission" date="2022-12" db="EMBL/GenBank/DDBJ databases">
        <authorList>
            <person name="Krivoruchko A.V."/>
            <person name="Elkin A."/>
        </authorList>
    </citation>
    <scope>NUCLEOTIDE SEQUENCE</scope>
    <source>
        <strain evidence="6">IEGM 249</strain>
    </source>
</reference>
<dbReference type="InterPro" id="IPR036661">
    <property type="entry name" value="Luciferase-like_sf"/>
</dbReference>
<evidence type="ECO:0000313" key="8">
    <source>
        <dbReference type="EMBL" id="WLF52455.1"/>
    </source>
</evidence>
<evidence type="ECO:0000256" key="2">
    <source>
        <dbReference type="ARBA" id="ARBA00022643"/>
    </source>
</evidence>
<evidence type="ECO:0000313" key="6">
    <source>
        <dbReference type="EMBL" id="MCZ4589276.1"/>
    </source>
</evidence>
<dbReference type="InterPro" id="IPR050172">
    <property type="entry name" value="SsuD_RutA_monooxygenase"/>
</dbReference>
<keyword evidence="4" id="KW-0503">Monooxygenase</keyword>
<dbReference type="EC" id="1.-.-.-" evidence="7"/>
<dbReference type="InterPro" id="IPR019921">
    <property type="entry name" value="Lucif-like_OxRdtase_Rv2161c"/>
</dbReference>
<dbReference type="NCBIfam" id="TIGR03619">
    <property type="entry name" value="F420_Rv2161c"/>
    <property type="match status" value="1"/>
</dbReference>
<dbReference type="EMBL" id="CP130956">
    <property type="protein sequence ID" value="WLF51748.1"/>
    <property type="molecule type" value="Genomic_DNA"/>
</dbReference>
<dbReference type="GO" id="GO:0046306">
    <property type="term" value="P:alkanesulfonate catabolic process"/>
    <property type="evidence" value="ECO:0007669"/>
    <property type="project" value="TreeGrafter"/>
</dbReference>
<dbReference type="Proteomes" id="UP001066327">
    <property type="component" value="Unassembled WGS sequence"/>
</dbReference>